<reference evidence="8" key="4">
    <citation type="submission" date="2021-03" db="EMBL/GenBank/DDBJ databases">
        <title>Complete genome sequencing of Acinetobacter baumannii.</title>
        <authorList>
            <person name="Yadav B."/>
            <person name="Makwana N."/>
            <person name="Kharat A.S."/>
            <person name="Veeraraghavan B."/>
            <person name="Vijayakumar S."/>
            <person name="Priya M."/>
        </authorList>
    </citation>
    <scope>NUCLEOTIDE SEQUENCE</scope>
    <source>
        <strain evidence="8">KSK6</strain>
    </source>
</reference>
<dbReference type="AlphaFoldDB" id="A0A2P1AX04"/>
<feature type="signal peptide" evidence="2">
    <location>
        <begin position="1"/>
        <end position="23"/>
    </location>
</feature>
<dbReference type="Proteomes" id="UP001174156">
    <property type="component" value="Unassembled WGS sequence"/>
</dbReference>
<dbReference type="EMBL" id="JARTMM010000028">
    <property type="protein sequence ID" value="MDK4881837.1"/>
    <property type="molecule type" value="Genomic_DNA"/>
</dbReference>
<dbReference type="EMBL" id="JACSVK010000008">
    <property type="protein sequence ID" value="MBD0219255.1"/>
    <property type="molecule type" value="Genomic_DNA"/>
</dbReference>
<reference evidence="4" key="6">
    <citation type="submission" date="2023-01" db="EMBL/GenBank/DDBJ databases">
        <title>Genomic dissection of endemic carbapenem resistance: metallo-beta-lactamase gene dissemination through clonal, plasmid and integron transfer pathways.</title>
        <authorList>
            <person name="Macesic N."/>
        </authorList>
    </citation>
    <scope>NUCLEOTIDE SEQUENCE</scope>
    <source>
        <strain evidence="4">CPO519</strain>
    </source>
</reference>
<feature type="chain" id="PRO_5043159635" evidence="2">
    <location>
        <begin position="24"/>
        <end position="57"/>
    </location>
</feature>
<evidence type="ECO:0000313" key="3">
    <source>
        <dbReference type="EMBL" id="MBD0219255.1"/>
    </source>
</evidence>
<name>A0A2P1AX04_ACIBA</name>
<organism evidence="4">
    <name type="scientific">Acinetobacter baumannii</name>
    <dbReference type="NCBI Taxonomy" id="470"/>
    <lineage>
        <taxon>Bacteria</taxon>
        <taxon>Pseudomonadati</taxon>
        <taxon>Pseudomonadota</taxon>
        <taxon>Gammaproteobacteria</taxon>
        <taxon>Moraxellales</taxon>
        <taxon>Moraxellaceae</taxon>
        <taxon>Acinetobacter</taxon>
        <taxon>Acinetobacter calcoaceticus/baumannii complex</taxon>
    </lineage>
</organism>
<evidence type="ECO:0000313" key="7">
    <source>
        <dbReference type="EMBL" id="QPF13167.1"/>
    </source>
</evidence>
<dbReference type="Proteomes" id="UP000664966">
    <property type="component" value="Chromosome"/>
</dbReference>
<evidence type="ECO:0000313" key="5">
    <source>
        <dbReference type="EMBL" id="MEC5498182.1"/>
    </source>
</evidence>
<gene>
    <name evidence="6" type="ORF">FQZ18_01320</name>
    <name evidence="3" type="ORF">IAG11_05030</name>
    <name evidence="7" type="ORF">IMO23_16730</name>
    <name evidence="8" type="ORF">J6E47_01395</name>
    <name evidence="5" type="ORF">P9867_017505</name>
    <name evidence="4" type="ORF">P9867_09010</name>
</gene>
<evidence type="ECO:0000313" key="6">
    <source>
        <dbReference type="EMBL" id="QNV22053.1"/>
    </source>
</evidence>
<dbReference type="EMBL" id="CP062919">
    <property type="protein sequence ID" value="QPF13167.1"/>
    <property type="molecule type" value="Genomic_DNA"/>
</dbReference>
<evidence type="ECO:0000313" key="11">
    <source>
        <dbReference type="Proteomes" id="UP001174156"/>
    </source>
</evidence>
<dbReference type="EMBL" id="CP072270">
    <property type="protein sequence ID" value="QTK43775.1"/>
    <property type="molecule type" value="Genomic_DNA"/>
</dbReference>
<dbReference type="Proteomes" id="UP000634608">
    <property type="component" value="Unassembled WGS sequence"/>
</dbReference>
<evidence type="ECO:0000313" key="4">
    <source>
        <dbReference type="EMBL" id="MDK4881837.1"/>
    </source>
</evidence>
<evidence type="ECO:0000313" key="8">
    <source>
        <dbReference type="EMBL" id="QTK43775.1"/>
    </source>
</evidence>
<protein>
    <submittedName>
        <fullName evidence="4">Uncharacterized protein</fullName>
    </submittedName>
</protein>
<feature type="compositionally biased region" description="Basic and acidic residues" evidence="1">
    <location>
        <begin position="38"/>
        <end position="49"/>
    </location>
</feature>
<reference evidence="5" key="7">
    <citation type="submission" date="2024-01" db="EMBL/GenBank/DDBJ databases">
        <authorList>
            <person name="Macesic N."/>
        </authorList>
    </citation>
    <scope>NUCLEOTIDE SEQUENCE</scope>
    <source>
        <strain evidence="5">CPO519</strain>
    </source>
</reference>
<evidence type="ECO:0000256" key="2">
    <source>
        <dbReference type="SAM" id="SignalP"/>
    </source>
</evidence>
<reference evidence="7 10" key="3">
    <citation type="submission" date="2020-09" db="EMBL/GenBank/DDBJ databases">
        <title>Resistance determinants and their genetic context in bacteria from a longitudinal study of pigs reared under conventional and antibiotic-free husbandry practices.</title>
        <authorList>
            <person name="Poulin-Laprade D."/>
            <person name="Brouard J.-S."/>
            <person name="Gagnon N."/>
            <person name="Turcotte A."/>
            <person name="Langlois A."/>
            <person name="Matte J.J."/>
            <person name="Carrillo C.D."/>
            <person name="Zaheer R."/>
            <person name="McAllister T."/>
            <person name="Topp E."/>
            <person name="Talbot G."/>
        </authorList>
    </citation>
    <scope>NUCLEOTIDE SEQUENCE [LARGE SCALE GENOMIC DNA]</scope>
    <source>
        <strain evidence="7 10">Res13-Abat-PEA21-P4-01-A</strain>
    </source>
</reference>
<reference evidence="3" key="1">
    <citation type="submission" date="2020-08" db="EMBL/GenBank/DDBJ databases">
        <title>Diversity of carbapenem-resistant Acinetobacter baumannii and bacteriophage-mediated spread of the Oxa23 carbapenemase.</title>
        <authorList>
            <person name="Abouelfetouh A."/>
            <person name="Mattock J."/>
            <person name="Turner D."/>
            <person name="Li E."/>
            <person name="Evans B.A."/>
        </authorList>
    </citation>
    <scope>NUCLEOTIDE SEQUENCE</scope>
    <source>
        <strain evidence="3">A86</strain>
    </source>
</reference>
<dbReference type="Proteomes" id="UP000594659">
    <property type="component" value="Chromosome"/>
</dbReference>
<feature type="region of interest" description="Disordered" evidence="1">
    <location>
        <begin position="38"/>
        <end position="57"/>
    </location>
</feature>
<dbReference type="RefSeq" id="WP_000023573.1">
    <property type="nucleotide sequence ID" value="NZ_AP014649.1"/>
</dbReference>
<proteinExistence type="predicted"/>
<dbReference type="EMBL" id="JARTMM020000001">
    <property type="protein sequence ID" value="MEC5498182.1"/>
    <property type="molecule type" value="Genomic_DNA"/>
</dbReference>
<dbReference type="Proteomes" id="UP000516419">
    <property type="component" value="Chromosome"/>
</dbReference>
<accession>A0A2P1AX04</accession>
<reference evidence="6 9" key="2">
    <citation type="submission" date="2020-09" db="EMBL/GenBank/DDBJ databases">
        <title>Carbapenem-Resistant Acinetobacter baumannii devoid of typical resistance factors.</title>
        <authorList>
            <person name="Hoffmann M."/>
            <person name="Luo Y."/>
            <person name="Strain E."/>
            <person name="Rand H."/>
            <person name="Javkar K.G."/>
        </authorList>
    </citation>
    <scope>NUCLEOTIDE SEQUENCE [LARGE SCALE GENOMIC DNA]</scope>
    <source>
        <strain evidence="6 9">CFSAN093705</strain>
    </source>
</reference>
<sequence>MSIKLNTKSALMVLLLSTSLAHADGGLIFLEKNLKSQQETKAKAEEGKKPHLTCKHK</sequence>
<reference evidence="5 11" key="5">
    <citation type="journal article" date="2023" name="Nat. Commun.">
        <title>Genomic dissection of endemic carbapenem resistance reveals metallo-beta-lactamase dissemination through clonal, plasmid and integron transfer.</title>
        <authorList>
            <person name="Macesic N."/>
            <person name="Hawkey J."/>
            <person name="Vezina B."/>
            <person name="Wisniewski J.A."/>
            <person name="Cottingham H."/>
            <person name="Blakeway L.V."/>
            <person name="Harshegyi T."/>
            <person name="Pragastis K."/>
            <person name="Badoordeen G.Z."/>
            <person name="Dennison A."/>
            <person name="Spelman D.W."/>
            <person name="Jenney A.W.J."/>
            <person name="Peleg A.Y."/>
        </authorList>
    </citation>
    <scope>NUCLEOTIDE SEQUENCE [LARGE SCALE GENOMIC DNA]</scope>
    <source>
        <strain evidence="5 11">CPO519</strain>
    </source>
</reference>
<evidence type="ECO:0000256" key="1">
    <source>
        <dbReference type="SAM" id="MobiDB-lite"/>
    </source>
</evidence>
<evidence type="ECO:0000313" key="10">
    <source>
        <dbReference type="Proteomes" id="UP000594659"/>
    </source>
</evidence>
<dbReference type="EMBL" id="CP061525">
    <property type="protein sequence ID" value="QNV22053.1"/>
    <property type="molecule type" value="Genomic_DNA"/>
</dbReference>
<evidence type="ECO:0000313" key="9">
    <source>
        <dbReference type="Proteomes" id="UP000516419"/>
    </source>
</evidence>
<keyword evidence="2" id="KW-0732">Signal</keyword>